<dbReference type="Proteomes" id="UP000030765">
    <property type="component" value="Unassembled WGS sequence"/>
</dbReference>
<evidence type="ECO:0000313" key="1">
    <source>
        <dbReference type="EMBL" id="KFB48988.1"/>
    </source>
</evidence>
<gene>
    <name evidence="1" type="ORF">ZHAS_00016993</name>
</gene>
<dbReference type="EMBL" id="ATLV01023365">
    <property type="status" value="NOT_ANNOTATED_CDS"/>
    <property type="molecule type" value="Genomic_DNA"/>
</dbReference>
<dbReference type="EMBL" id="KE525342">
    <property type="protein sequence ID" value="KFB48988.1"/>
    <property type="molecule type" value="Genomic_DNA"/>
</dbReference>
<dbReference type="EnsemblMetazoa" id="ASIC016993-RA">
    <property type="protein sequence ID" value="ASIC016993-PA"/>
    <property type="gene ID" value="ASIC016993"/>
</dbReference>
<sequence>MVRLQNSLRAQNGLVLLRSTWFWVDWRTADHVRRRIRDTMLISYRFRSIVRRHNGHGHARTLLLLLLSPVTLRSERTVDLPPPVGSTGILHFPAQVPHFGKCAIEIPFPLYARRRRRHHRAVFKARQRRCQTSRIAIARGLSLRPKAKVVPFDPNRLRCRCAAFSVSVDGSGSRAAVCVAPAFAPARACVCVCARAESKQVSRKLRVCARALAVDVLSLAGPPLPLNNPHGQGTAPSPTPAGAVRFDIGTALLEALTWRTGLVDVCFAVRKFQCHARSTASIQGCPRQNSNPTKNNTATMRYAKHILPTSWLFRPSKLVTHAEYDAPFYFVCAGGTEDDTAVSPKCSEI</sequence>
<reference evidence="1 3" key="1">
    <citation type="journal article" date="2014" name="BMC Genomics">
        <title>Genome sequence of Anopheles sinensis provides insight into genetics basis of mosquito competence for malaria parasites.</title>
        <authorList>
            <person name="Zhou D."/>
            <person name="Zhang D."/>
            <person name="Ding G."/>
            <person name="Shi L."/>
            <person name="Hou Q."/>
            <person name="Ye Y."/>
            <person name="Xu Y."/>
            <person name="Zhou H."/>
            <person name="Xiong C."/>
            <person name="Li S."/>
            <person name="Yu J."/>
            <person name="Hong S."/>
            <person name="Yu X."/>
            <person name="Zou P."/>
            <person name="Chen C."/>
            <person name="Chang X."/>
            <person name="Wang W."/>
            <person name="Lv Y."/>
            <person name="Sun Y."/>
            <person name="Ma L."/>
            <person name="Shen B."/>
            <person name="Zhu C."/>
        </authorList>
    </citation>
    <scope>NUCLEOTIDE SEQUENCE [LARGE SCALE GENOMIC DNA]</scope>
</reference>
<evidence type="ECO:0000313" key="2">
    <source>
        <dbReference type="EnsemblMetazoa" id="ASIC016993-PA"/>
    </source>
</evidence>
<dbReference type="VEuPathDB" id="VectorBase:ASIC016993"/>
<dbReference type="AlphaFoldDB" id="A0A084WFJ4"/>
<protein>
    <submittedName>
        <fullName evidence="1 2">Uncharacterized protein</fullName>
    </submittedName>
</protein>
<name>A0A084WFJ4_ANOSI</name>
<organism evidence="1">
    <name type="scientific">Anopheles sinensis</name>
    <name type="common">Mosquito</name>
    <dbReference type="NCBI Taxonomy" id="74873"/>
    <lineage>
        <taxon>Eukaryota</taxon>
        <taxon>Metazoa</taxon>
        <taxon>Ecdysozoa</taxon>
        <taxon>Arthropoda</taxon>
        <taxon>Hexapoda</taxon>
        <taxon>Insecta</taxon>
        <taxon>Pterygota</taxon>
        <taxon>Neoptera</taxon>
        <taxon>Endopterygota</taxon>
        <taxon>Diptera</taxon>
        <taxon>Nematocera</taxon>
        <taxon>Culicoidea</taxon>
        <taxon>Culicidae</taxon>
        <taxon>Anophelinae</taxon>
        <taxon>Anopheles</taxon>
    </lineage>
</organism>
<accession>A0A084WFJ4</accession>
<proteinExistence type="predicted"/>
<reference evidence="2" key="2">
    <citation type="submission" date="2020-05" db="UniProtKB">
        <authorList>
            <consortium name="EnsemblMetazoa"/>
        </authorList>
    </citation>
    <scope>IDENTIFICATION</scope>
</reference>
<keyword evidence="3" id="KW-1185">Reference proteome</keyword>
<evidence type="ECO:0000313" key="3">
    <source>
        <dbReference type="Proteomes" id="UP000030765"/>
    </source>
</evidence>